<dbReference type="CDD" id="cd07012">
    <property type="entry name" value="PBP2_Bug_TTT"/>
    <property type="match status" value="1"/>
</dbReference>
<feature type="region of interest" description="Disordered" evidence="2">
    <location>
        <begin position="675"/>
        <end position="764"/>
    </location>
</feature>
<reference evidence="3 4" key="1">
    <citation type="submission" date="2018-01" db="EMBL/GenBank/DDBJ databases">
        <authorList>
            <person name="Clerissi C."/>
        </authorList>
    </citation>
    <scope>NUCLEOTIDE SEQUENCE [LARGE SCALE GENOMIC DNA]</scope>
    <source>
        <strain evidence="3">Cupriavidus taiwanensis STM 6160</strain>
        <plasmid evidence="4">ii</plasmid>
    </source>
</reference>
<gene>
    <name evidence="3" type="ORF">CBM2607_MP20596</name>
</gene>
<dbReference type="PANTHER" id="PTHR42928:SF5">
    <property type="entry name" value="BLR1237 PROTEIN"/>
    <property type="match status" value="1"/>
</dbReference>
<feature type="region of interest" description="Disordered" evidence="2">
    <location>
        <begin position="148"/>
        <end position="177"/>
    </location>
</feature>
<feature type="compositionally biased region" description="Basic residues" evidence="2">
    <location>
        <begin position="240"/>
        <end position="253"/>
    </location>
</feature>
<dbReference type="Gene3D" id="3.40.190.150">
    <property type="entry name" value="Bordetella uptake gene, domain 1"/>
    <property type="match status" value="1"/>
</dbReference>
<dbReference type="Gene3D" id="3.40.190.10">
    <property type="entry name" value="Periplasmic binding protein-like II"/>
    <property type="match status" value="1"/>
</dbReference>
<dbReference type="InterPro" id="IPR042100">
    <property type="entry name" value="Bug_dom1"/>
</dbReference>
<dbReference type="Pfam" id="PF03401">
    <property type="entry name" value="TctC"/>
    <property type="match status" value="1"/>
</dbReference>
<dbReference type="Proteomes" id="UP000255168">
    <property type="component" value="Plasmid II"/>
</dbReference>
<evidence type="ECO:0000256" key="1">
    <source>
        <dbReference type="ARBA" id="ARBA00006987"/>
    </source>
</evidence>
<dbReference type="EMBL" id="LT984807">
    <property type="protein sequence ID" value="SPD59944.1"/>
    <property type="molecule type" value="Genomic_DNA"/>
</dbReference>
<organism evidence="3 4">
    <name type="scientific">Cupriavidus neocaledonicus</name>
    <dbReference type="NCBI Taxonomy" id="1040979"/>
    <lineage>
        <taxon>Bacteria</taxon>
        <taxon>Pseudomonadati</taxon>
        <taxon>Pseudomonadota</taxon>
        <taxon>Betaproteobacteria</taxon>
        <taxon>Burkholderiales</taxon>
        <taxon>Burkholderiaceae</taxon>
        <taxon>Cupriavidus</taxon>
    </lineage>
</organism>
<dbReference type="InterPro" id="IPR005064">
    <property type="entry name" value="BUG"/>
</dbReference>
<feature type="compositionally biased region" description="Polar residues" evidence="2">
    <location>
        <begin position="721"/>
        <end position="733"/>
    </location>
</feature>
<geneLocation type="plasmid" evidence="4">
    <name>ii</name>
</geneLocation>
<comment type="similarity">
    <text evidence="1">Belongs to the UPF0065 (bug) family.</text>
</comment>
<accession>A0A375HST2</accession>
<proteinExistence type="inferred from homology"/>
<evidence type="ECO:0000313" key="4">
    <source>
        <dbReference type="Proteomes" id="UP000255168"/>
    </source>
</evidence>
<keyword evidence="3" id="KW-0614">Plasmid</keyword>
<feature type="compositionally biased region" description="Basic and acidic residues" evidence="2">
    <location>
        <begin position="684"/>
        <end position="705"/>
    </location>
</feature>
<feature type="region of interest" description="Disordered" evidence="2">
    <location>
        <begin position="233"/>
        <end position="281"/>
    </location>
</feature>
<dbReference type="AlphaFoldDB" id="A0A375HST2"/>
<sequence>MRRLLRGVSRDDAAARVWPRRRALYGQSVPQLRGLPACLPVRAAARVRRQCAGGDGRGPGPDLPGLCLAASTGRAVPAQWPDRVAGAGAWPDPVPAAGRGAQRYVVGRNCQRQFLRAVPAQPAGVDVCAGVRLRRACAGHGRAQVLARSHPRDQRCASERAGGGGSRSRRAAAEIPRRRPRCRLQQRRRRLHACAPAFPPSDLLRLPAVLCRHRRGHGLSLCLRLARAIRTAEPAQGARCARRRQSRARHRGARLAQPAASPPAPGARPAADGPGLHRLAVPDRHQRPGAVAGARHAGDGDAPVPAPGGGNGAVCHHALRQVCPRRVPQCRAAAPCGGKTPPQPGRARGGLSGWLADAWPVPTLFQTEPFQNDNTETDSMDRRLILRAPLLAALCFSFSPGLAQAQPIAGGKPVTLVVGFAAGGAADAAARLIAKKLADNLGQPVVVDNRGGAGGNIAHQLVARGPADGSMLLFGSIGPLTIAPHLMKLPYDPFKDLAPVSGGVNFPNVLVVHKGAGVNKLAELVALAKKKPGTVDYASTGAGSASHLAGELFNQRAGIEMVHIPYKGGAPALQDLLGQRVTSYFSAPPTAMPQVEAGKLVPLATTGPVRPAYLPNVPTVAESGYPGFEALNWYAFVAPGKTPAPVLDRWNQELVKVLNDAGVKGCPEQAWPHTAADHAAGAARLHEERERKVGRDRQGAEDHGRLRPTLRPGGSAPPSRPQSLCSVAPNQAPSRTRLRAVSASTTRAASAAGDSSSSERLASRLCRPTWASATRERTSVGSLRRAVAAPGWMVAPKPARTASISSDRPSISATTFGVTRTRAKAASSRARRPWVALGRISGSSPSCASRARWLPGRPGKPAAPST</sequence>
<evidence type="ECO:0000313" key="3">
    <source>
        <dbReference type="EMBL" id="SPD59944.1"/>
    </source>
</evidence>
<dbReference type="PANTHER" id="PTHR42928">
    <property type="entry name" value="TRICARBOXYLATE-BINDING PROTEIN"/>
    <property type="match status" value="1"/>
</dbReference>
<feature type="compositionally biased region" description="Low complexity" evidence="2">
    <location>
        <begin position="739"/>
        <end position="760"/>
    </location>
</feature>
<protein>
    <submittedName>
        <fullName evidence="3">Twin-arginine translocation pathway signal (Modular protein)</fullName>
    </submittedName>
</protein>
<name>A0A375HST2_9BURK</name>
<feature type="region of interest" description="Disordered" evidence="2">
    <location>
        <begin position="840"/>
        <end position="866"/>
    </location>
</feature>
<dbReference type="SUPFAM" id="SSF53850">
    <property type="entry name" value="Periplasmic binding protein-like II"/>
    <property type="match status" value="1"/>
</dbReference>
<evidence type="ECO:0000256" key="2">
    <source>
        <dbReference type="SAM" id="MobiDB-lite"/>
    </source>
</evidence>